<feature type="transmembrane region" description="Helical" evidence="6">
    <location>
        <begin position="197"/>
        <end position="215"/>
    </location>
</feature>
<name>W6MKP5_9ASCO</name>
<dbReference type="AlphaFoldDB" id="W6MKP5"/>
<dbReference type="STRING" id="1382522.W6MKP5"/>
<dbReference type="PROSITE" id="PS50801">
    <property type="entry name" value="STAS"/>
    <property type="match status" value="1"/>
</dbReference>
<dbReference type="GO" id="GO:0055085">
    <property type="term" value="P:transmembrane transport"/>
    <property type="evidence" value="ECO:0007669"/>
    <property type="project" value="InterPro"/>
</dbReference>
<feature type="region of interest" description="Disordered" evidence="5">
    <location>
        <begin position="1"/>
        <end position="82"/>
    </location>
</feature>
<feature type="transmembrane region" description="Helical" evidence="6">
    <location>
        <begin position="502"/>
        <end position="529"/>
    </location>
</feature>
<feature type="domain" description="STAS" evidence="7">
    <location>
        <begin position="592"/>
        <end position="736"/>
    </location>
</feature>
<dbReference type="EMBL" id="HG793127">
    <property type="protein sequence ID" value="CDK26971.1"/>
    <property type="molecule type" value="Genomic_DNA"/>
</dbReference>
<feature type="compositionally biased region" description="Polar residues" evidence="5">
    <location>
        <begin position="1"/>
        <end position="10"/>
    </location>
</feature>
<evidence type="ECO:0000256" key="1">
    <source>
        <dbReference type="ARBA" id="ARBA00004141"/>
    </source>
</evidence>
<evidence type="ECO:0000256" key="6">
    <source>
        <dbReference type="SAM" id="Phobius"/>
    </source>
</evidence>
<feature type="transmembrane region" description="Helical" evidence="6">
    <location>
        <begin position="281"/>
        <end position="302"/>
    </location>
</feature>
<comment type="subcellular location">
    <subcellularLocation>
        <location evidence="1">Membrane</location>
        <topology evidence="1">Multi-pass membrane protein</topology>
    </subcellularLocation>
</comment>
<dbReference type="PANTHER" id="PTHR11814">
    <property type="entry name" value="SULFATE TRANSPORTER"/>
    <property type="match status" value="1"/>
</dbReference>
<dbReference type="GeneID" id="34520355"/>
<proteinExistence type="predicted"/>
<dbReference type="GO" id="GO:0016020">
    <property type="term" value="C:membrane"/>
    <property type="evidence" value="ECO:0007669"/>
    <property type="project" value="UniProtKB-SubCell"/>
</dbReference>
<reference evidence="8" key="2">
    <citation type="submission" date="2014-02" db="EMBL/GenBank/DDBJ databases">
        <title>Complete DNA sequence of /Kuraishia capsulata/ illustrates novel genomic features among budding yeasts (/Saccharomycotina/).</title>
        <authorList>
            <person name="Morales L."/>
            <person name="Noel B."/>
            <person name="Porcel B."/>
            <person name="Marcet-Houben M."/>
            <person name="Hullo M-F."/>
            <person name="Sacerdot C."/>
            <person name="Tekaia F."/>
            <person name="Leh-Louis V."/>
            <person name="Despons L."/>
            <person name="Khanna V."/>
            <person name="Aury J-M."/>
            <person name="Barbe V."/>
            <person name="Couloux A."/>
            <person name="Labadie K."/>
            <person name="Pelletier E."/>
            <person name="Souciet J-L."/>
            <person name="Boekhout T."/>
            <person name="Gabaldon T."/>
            <person name="Wincker P."/>
            <person name="Dujon B."/>
        </authorList>
    </citation>
    <scope>NUCLEOTIDE SEQUENCE</scope>
    <source>
        <strain evidence="8">CBS 1993</strain>
    </source>
</reference>
<evidence type="ECO:0000256" key="4">
    <source>
        <dbReference type="ARBA" id="ARBA00023136"/>
    </source>
</evidence>
<dbReference type="RefSeq" id="XP_022458967.1">
    <property type="nucleotide sequence ID" value="XM_022603243.1"/>
</dbReference>
<feature type="transmembrane region" description="Helical" evidence="6">
    <location>
        <begin position="405"/>
        <end position="428"/>
    </location>
</feature>
<dbReference type="SUPFAM" id="SSF52091">
    <property type="entry name" value="SpoIIaa-like"/>
    <property type="match status" value="1"/>
</dbReference>
<dbReference type="HOGENOM" id="CLU_003182_10_1_1"/>
<dbReference type="OrthoDB" id="427213at2759"/>
<evidence type="ECO:0000256" key="5">
    <source>
        <dbReference type="SAM" id="MobiDB-lite"/>
    </source>
</evidence>
<keyword evidence="4 6" id="KW-0472">Membrane</keyword>
<feature type="transmembrane region" description="Helical" evidence="6">
    <location>
        <begin position="314"/>
        <end position="336"/>
    </location>
</feature>
<keyword evidence="9" id="KW-1185">Reference proteome</keyword>
<feature type="transmembrane region" description="Helical" evidence="6">
    <location>
        <begin position="227"/>
        <end position="251"/>
    </location>
</feature>
<gene>
    <name evidence="8" type="ORF">KUCA_T00002948001</name>
</gene>
<dbReference type="InterPro" id="IPR036513">
    <property type="entry name" value="STAS_dom_sf"/>
</dbReference>
<dbReference type="Gene3D" id="3.30.750.24">
    <property type="entry name" value="STAS domain"/>
    <property type="match status" value="1"/>
</dbReference>
<dbReference type="InterPro" id="IPR011547">
    <property type="entry name" value="SLC26A/SulP_dom"/>
</dbReference>
<evidence type="ECO:0000256" key="3">
    <source>
        <dbReference type="ARBA" id="ARBA00022989"/>
    </source>
</evidence>
<dbReference type="InterPro" id="IPR001902">
    <property type="entry name" value="SLC26A/SulP_fam"/>
</dbReference>
<keyword evidence="2 6" id="KW-0812">Transmembrane</keyword>
<feature type="transmembrane region" description="Helical" evidence="6">
    <location>
        <begin position="134"/>
        <end position="157"/>
    </location>
</feature>
<reference evidence="8" key="1">
    <citation type="submission" date="2013-12" db="EMBL/GenBank/DDBJ databases">
        <authorList>
            <person name="Genoscope - CEA"/>
        </authorList>
    </citation>
    <scope>NUCLEOTIDE SEQUENCE</scope>
    <source>
        <strain evidence="8">CBS 1993</strain>
    </source>
</reference>
<protein>
    <recommendedName>
        <fullName evidence="7">STAS domain-containing protein</fullName>
    </recommendedName>
</protein>
<accession>W6MKP5</accession>
<dbReference type="Pfam" id="PF01740">
    <property type="entry name" value="STAS"/>
    <property type="match status" value="1"/>
</dbReference>
<dbReference type="InterPro" id="IPR002645">
    <property type="entry name" value="STAS_dom"/>
</dbReference>
<dbReference type="CDD" id="cd07042">
    <property type="entry name" value="STAS_SulP_like_sulfate_transporter"/>
    <property type="match status" value="1"/>
</dbReference>
<evidence type="ECO:0000313" key="9">
    <source>
        <dbReference type="Proteomes" id="UP000019384"/>
    </source>
</evidence>
<evidence type="ECO:0000256" key="2">
    <source>
        <dbReference type="ARBA" id="ARBA00022692"/>
    </source>
</evidence>
<evidence type="ECO:0000259" key="7">
    <source>
        <dbReference type="PROSITE" id="PS50801"/>
    </source>
</evidence>
<organism evidence="8 9">
    <name type="scientific">Kuraishia capsulata CBS 1993</name>
    <dbReference type="NCBI Taxonomy" id="1382522"/>
    <lineage>
        <taxon>Eukaryota</taxon>
        <taxon>Fungi</taxon>
        <taxon>Dikarya</taxon>
        <taxon>Ascomycota</taxon>
        <taxon>Saccharomycotina</taxon>
        <taxon>Pichiomycetes</taxon>
        <taxon>Pichiales</taxon>
        <taxon>Pichiaceae</taxon>
        <taxon>Kuraishia</taxon>
    </lineage>
</organism>
<dbReference type="Pfam" id="PF00916">
    <property type="entry name" value="Sulfate_transp"/>
    <property type="match status" value="1"/>
</dbReference>
<feature type="transmembrane region" description="Helical" evidence="6">
    <location>
        <begin position="440"/>
        <end position="458"/>
    </location>
</feature>
<dbReference type="Proteomes" id="UP000019384">
    <property type="component" value="Unassembled WGS sequence"/>
</dbReference>
<keyword evidence="3 6" id="KW-1133">Transmembrane helix</keyword>
<sequence length="757" mass="81812">MKRQTSSETSALLPKSVGMHVSHTVPESGKYSGNVDVKALRSLKTPQRPRSLHGSPMRPSTSNSSADRLPERSSPPPVAHSSVPDIPWSSKVRYYFPISTWLPSYTPQILLCDLVAGLSLASYQIPLSMSFASAIAHVPPICGLVGLSVAPIVYSLLGTVPQMIVGPEAATSLVVGQAIESVLKHSDDPSAVNPVDLLSVITFVSGCTLLGSGLARFGFLDNVLCGALLRGFITGIGIAMEINSGVGMLGLNKVLAGLPSKVHLHSSYSKLLFLLGNLTKAHYLTMVMGLSSFVAIFVLRYFKKLLVHHNIKKAVFFPEILFVVILSTVVCTAFDLEKDGVEVVGKIHLGDFHLRVPFNGDIHEISNQLLSTGVMAAVLGFFESTTAAKALGSNTGVPVSSNRELVALGVVGLSVSMVGALPSFGGYGRSKMNAMTGAKTCFSGAFMGLVTILVSHFLLNYLENLPNCVLSAIIGVVGISLLEEAPKDLAFHYKSRGWNELITFAVTAFASFFYSVDLGIALGCVYSVIRVIKHSAQSRIQILAREQDSNIFVNADESLESDGYKITIPGVPSRRVKRTEPGSLSVISSPLQNNALEEIEGCLIVKIPEPLTFTNAADLQTRLRRIEMYGSTKAHPSNPRHRQETMNRNIIFDLHGMTGLDSSASQLLKEIIENYQKKGKNVFFCRVPHFAEVRERLQNSGIKALIEASSSFLFGNSTDWEDSPYYEDIPDAIKAVDDVEAASAFSDITSFMSTFAF</sequence>
<evidence type="ECO:0000313" key="8">
    <source>
        <dbReference type="EMBL" id="CDK26971.1"/>
    </source>
</evidence>